<dbReference type="SMART" id="SM00895">
    <property type="entry name" value="FCD"/>
    <property type="match status" value="1"/>
</dbReference>
<dbReference type="SUPFAM" id="SSF48008">
    <property type="entry name" value="GntR ligand-binding domain-like"/>
    <property type="match status" value="1"/>
</dbReference>
<evidence type="ECO:0000313" key="5">
    <source>
        <dbReference type="EMBL" id="AKG74896.1"/>
    </source>
</evidence>
<dbReference type="PANTHER" id="PTHR43537">
    <property type="entry name" value="TRANSCRIPTIONAL REGULATOR, GNTR FAMILY"/>
    <property type="match status" value="1"/>
</dbReference>
<dbReference type="InterPro" id="IPR036388">
    <property type="entry name" value="WH-like_DNA-bd_sf"/>
</dbReference>
<protein>
    <recommendedName>
        <fullName evidence="4">HTH gntR-type domain-containing protein</fullName>
    </recommendedName>
</protein>
<dbReference type="EMBL" id="CP011366">
    <property type="protein sequence ID" value="AKG74896.1"/>
    <property type="molecule type" value="Genomic_DNA"/>
</dbReference>
<evidence type="ECO:0000313" key="6">
    <source>
        <dbReference type="Proteomes" id="UP000034029"/>
    </source>
</evidence>
<dbReference type="InterPro" id="IPR036390">
    <property type="entry name" value="WH_DNA-bd_sf"/>
</dbReference>
<accession>A0ABN4G746</accession>
<dbReference type="SMART" id="SM00345">
    <property type="entry name" value="HTH_GNTR"/>
    <property type="match status" value="1"/>
</dbReference>
<evidence type="ECO:0000256" key="3">
    <source>
        <dbReference type="ARBA" id="ARBA00023163"/>
    </source>
</evidence>
<dbReference type="Gene3D" id="1.20.120.530">
    <property type="entry name" value="GntR ligand-binding domain-like"/>
    <property type="match status" value="1"/>
</dbReference>
<proteinExistence type="predicted"/>
<reference evidence="5 6" key="1">
    <citation type="journal article" date="2015" name="Int. J. Syst. Evol. Microbiol.">
        <title>Complete genome sequence of Salinicoccus halodurans H3B36, isolated from the Qaidam Basin in China.</title>
        <authorList>
            <person name="Jiang K."/>
            <person name="Xue Y."/>
            <person name="Ma Y."/>
        </authorList>
    </citation>
    <scope>NUCLEOTIDE SEQUENCE [LARGE SCALE GENOMIC DNA]</scope>
    <source>
        <strain evidence="5 6">H3B36</strain>
    </source>
</reference>
<reference evidence="6" key="2">
    <citation type="submission" date="2015-04" db="EMBL/GenBank/DDBJ databases">
        <title>Complete genome sequence of Salinicoccus halodurans strain H3B36, isolated from the Qaidam basin of China.</title>
        <authorList>
            <person name="Ma Y."/>
            <person name="Jiang K."/>
            <person name="Xue Y."/>
        </authorList>
    </citation>
    <scope>NUCLEOTIDE SEQUENCE [LARGE SCALE GENOMIC DNA]</scope>
    <source>
        <strain evidence="6">H3B36</strain>
    </source>
</reference>
<organism evidence="5 6">
    <name type="scientific">Salinicoccus halodurans</name>
    <dbReference type="NCBI Taxonomy" id="407035"/>
    <lineage>
        <taxon>Bacteria</taxon>
        <taxon>Bacillati</taxon>
        <taxon>Bacillota</taxon>
        <taxon>Bacilli</taxon>
        <taxon>Bacillales</taxon>
        <taxon>Staphylococcaceae</taxon>
        <taxon>Salinicoccus</taxon>
    </lineage>
</organism>
<dbReference type="InterPro" id="IPR008920">
    <property type="entry name" value="TF_FadR/GntR_C"/>
</dbReference>
<gene>
    <name evidence="5" type="ORF">AAT16_12275</name>
</gene>
<dbReference type="Pfam" id="PF07729">
    <property type="entry name" value="FCD"/>
    <property type="match status" value="1"/>
</dbReference>
<feature type="domain" description="HTH gntR-type" evidence="4">
    <location>
        <begin position="9"/>
        <end position="77"/>
    </location>
</feature>
<dbReference type="SUPFAM" id="SSF46785">
    <property type="entry name" value="Winged helix' DNA-binding domain"/>
    <property type="match status" value="1"/>
</dbReference>
<keyword evidence="2" id="KW-0238">DNA-binding</keyword>
<keyword evidence="3" id="KW-0804">Transcription</keyword>
<name>A0ABN4G746_9STAP</name>
<dbReference type="PROSITE" id="PS50949">
    <property type="entry name" value="HTH_GNTR"/>
    <property type="match status" value="1"/>
</dbReference>
<keyword evidence="1" id="KW-0805">Transcription regulation</keyword>
<sequence length="232" mass="26307">MVEVSIVRKKLYEEIADIILSDIKSGKLKPGDKLPAIAKMAESYQVSQASIREALNSLKVLDVIQVKHGQGSYINEQMPLGFEQNFEIITKADIANLLDLRKIIEVGCARSACGKAEKLHLEKMKNALEKMWTAVENNELGEQADYDFHMAIAEATGNPLLANLLDDVSETMIRTMKETRRIWLYEAEKSIQKIYDEHKLIFEAIKNKDEAAAEKNMFNHLKGVEDVLLTHY</sequence>
<keyword evidence="6" id="KW-1185">Reference proteome</keyword>
<dbReference type="InterPro" id="IPR011711">
    <property type="entry name" value="GntR_C"/>
</dbReference>
<evidence type="ECO:0000259" key="4">
    <source>
        <dbReference type="PROSITE" id="PS50949"/>
    </source>
</evidence>
<evidence type="ECO:0000256" key="1">
    <source>
        <dbReference type="ARBA" id="ARBA00023015"/>
    </source>
</evidence>
<dbReference type="Gene3D" id="1.10.10.10">
    <property type="entry name" value="Winged helix-like DNA-binding domain superfamily/Winged helix DNA-binding domain"/>
    <property type="match status" value="1"/>
</dbReference>
<dbReference type="InterPro" id="IPR000524">
    <property type="entry name" value="Tscrpt_reg_HTH_GntR"/>
</dbReference>
<evidence type="ECO:0000256" key="2">
    <source>
        <dbReference type="ARBA" id="ARBA00023125"/>
    </source>
</evidence>
<dbReference type="PANTHER" id="PTHR43537:SF5">
    <property type="entry name" value="UXU OPERON TRANSCRIPTIONAL REGULATOR"/>
    <property type="match status" value="1"/>
</dbReference>
<dbReference type="Proteomes" id="UP000034029">
    <property type="component" value="Chromosome"/>
</dbReference>
<dbReference type="Pfam" id="PF00392">
    <property type="entry name" value="GntR"/>
    <property type="match status" value="1"/>
</dbReference>
<dbReference type="CDD" id="cd07377">
    <property type="entry name" value="WHTH_GntR"/>
    <property type="match status" value="1"/>
</dbReference>